<dbReference type="EMBL" id="LAZR01009297">
    <property type="protein sequence ID" value="KKM73473.1"/>
    <property type="molecule type" value="Genomic_DNA"/>
</dbReference>
<reference evidence="1" key="1">
    <citation type="journal article" date="2015" name="Nature">
        <title>Complex archaea that bridge the gap between prokaryotes and eukaryotes.</title>
        <authorList>
            <person name="Spang A."/>
            <person name="Saw J.H."/>
            <person name="Jorgensen S.L."/>
            <person name="Zaremba-Niedzwiedzka K."/>
            <person name="Martijn J."/>
            <person name="Lind A.E."/>
            <person name="van Eijk R."/>
            <person name="Schleper C."/>
            <person name="Guy L."/>
            <person name="Ettema T.J."/>
        </authorList>
    </citation>
    <scope>NUCLEOTIDE SEQUENCE</scope>
</reference>
<accession>A0A0F9JUU6</accession>
<dbReference type="AlphaFoldDB" id="A0A0F9JUU6"/>
<organism evidence="1">
    <name type="scientific">marine sediment metagenome</name>
    <dbReference type="NCBI Taxonomy" id="412755"/>
    <lineage>
        <taxon>unclassified sequences</taxon>
        <taxon>metagenomes</taxon>
        <taxon>ecological metagenomes</taxon>
    </lineage>
</organism>
<protein>
    <submittedName>
        <fullName evidence="1">Uncharacterized protein</fullName>
    </submittedName>
</protein>
<comment type="caution">
    <text evidence="1">The sequence shown here is derived from an EMBL/GenBank/DDBJ whole genome shotgun (WGS) entry which is preliminary data.</text>
</comment>
<evidence type="ECO:0000313" key="1">
    <source>
        <dbReference type="EMBL" id="KKM73473.1"/>
    </source>
</evidence>
<name>A0A0F9JUU6_9ZZZZ</name>
<sequence length="43" mass="5248">MNTKLYLNTKKIKKINKQKKKIVYTKVKDNEFIGILYTNKRIF</sequence>
<gene>
    <name evidence="1" type="ORF">LCGC14_1410090</name>
</gene>
<proteinExistence type="predicted"/>